<sequence>MKIPTQARSSSLSALRAVGEDVAARAWCCWCANPAEHKMNHQGEASSVDTPSDLQRLIFMQFDKEFSGRLSAQDCLCLVDALFRALLISPAALSARVAEAPEGPIVTGRGPRRSTGQEEARQLAESIAQARLQSRLHEAERAAERAVATVGPAGPVGGFLPEPIAAPFSDASVAESSDIWPPATGIMH</sequence>
<reference evidence="2 3" key="2">
    <citation type="submission" date="2024-05" db="EMBL/GenBank/DDBJ databases">
        <authorList>
            <person name="Chen Y."/>
            <person name="Shah S."/>
            <person name="Dougan E. K."/>
            <person name="Thang M."/>
            <person name="Chan C."/>
        </authorList>
    </citation>
    <scope>NUCLEOTIDE SEQUENCE [LARGE SCALE GENOMIC DNA]</scope>
</reference>
<dbReference type="EMBL" id="CAMXCT020006607">
    <property type="protein sequence ID" value="CAL1170251.1"/>
    <property type="molecule type" value="Genomic_DNA"/>
</dbReference>
<comment type="caution">
    <text evidence="1">The sequence shown here is derived from an EMBL/GenBank/DDBJ whole genome shotgun (WGS) entry which is preliminary data.</text>
</comment>
<name>A0A9P1DWR2_9DINO</name>
<evidence type="ECO:0000313" key="1">
    <source>
        <dbReference type="EMBL" id="CAI4016876.1"/>
    </source>
</evidence>
<accession>A0A9P1DWR2</accession>
<evidence type="ECO:0000313" key="2">
    <source>
        <dbReference type="EMBL" id="CAL4804188.1"/>
    </source>
</evidence>
<protein>
    <submittedName>
        <fullName evidence="1">Uncharacterized protein</fullName>
    </submittedName>
</protein>
<dbReference type="EMBL" id="CAMXCT030006607">
    <property type="protein sequence ID" value="CAL4804188.1"/>
    <property type="molecule type" value="Genomic_DNA"/>
</dbReference>
<dbReference type="Proteomes" id="UP001152797">
    <property type="component" value="Unassembled WGS sequence"/>
</dbReference>
<organism evidence="1">
    <name type="scientific">Cladocopium goreaui</name>
    <dbReference type="NCBI Taxonomy" id="2562237"/>
    <lineage>
        <taxon>Eukaryota</taxon>
        <taxon>Sar</taxon>
        <taxon>Alveolata</taxon>
        <taxon>Dinophyceae</taxon>
        <taxon>Suessiales</taxon>
        <taxon>Symbiodiniaceae</taxon>
        <taxon>Cladocopium</taxon>
    </lineage>
</organism>
<reference evidence="1" key="1">
    <citation type="submission" date="2022-10" db="EMBL/GenBank/DDBJ databases">
        <authorList>
            <person name="Chen Y."/>
            <person name="Dougan E. K."/>
            <person name="Chan C."/>
            <person name="Rhodes N."/>
            <person name="Thang M."/>
        </authorList>
    </citation>
    <scope>NUCLEOTIDE SEQUENCE</scope>
</reference>
<keyword evidence="3" id="KW-1185">Reference proteome</keyword>
<dbReference type="AlphaFoldDB" id="A0A9P1DWR2"/>
<proteinExistence type="predicted"/>
<gene>
    <name evidence="1" type="ORF">C1SCF055_LOCUS41568</name>
</gene>
<dbReference type="EMBL" id="CAMXCT010006607">
    <property type="protein sequence ID" value="CAI4016876.1"/>
    <property type="molecule type" value="Genomic_DNA"/>
</dbReference>
<evidence type="ECO:0000313" key="3">
    <source>
        <dbReference type="Proteomes" id="UP001152797"/>
    </source>
</evidence>